<reference evidence="2 3" key="3">
    <citation type="journal article" date="2016" name="Sci. Rep.">
        <title>Genome-wide diversity and gene expression profiling of Babesia microti isolates identify polymorphic genes that mediate host-pathogen interactions.</title>
        <authorList>
            <person name="Silva J.C."/>
            <person name="Cornillot E."/>
            <person name="McCracken C."/>
            <person name="Usmani-Brown S."/>
            <person name="Dwivedi A."/>
            <person name="Ifeonu O.O."/>
            <person name="Crabtree J."/>
            <person name="Gotia H.T."/>
            <person name="Virji A.Z."/>
            <person name="Reynes C."/>
            <person name="Colinge J."/>
            <person name="Kumar V."/>
            <person name="Lawres L."/>
            <person name="Pazzi J.E."/>
            <person name="Pablo J.V."/>
            <person name="Hung C."/>
            <person name="Brancato J."/>
            <person name="Kumari P."/>
            <person name="Orvis J."/>
            <person name="Tretina K."/>
            <person name="Chibucos M."/>
            <person name="Ott S."/>
            <person name="Sadzewicz L."/>
            <person name="Sengamalay N."/>
            <person name="Shetty A.C."/>
            <person name="Su Q."/>
            <person name="Tallon L."/>
            <person name="Fraser C.M."/>
            <person name="Frutos R."/>
            <person name="Molina D.M."/>
            <person name="Krause P.J."/>
            <person name="Ben Mamoun C."/>
        </authorList>
    </citation>
    <scope>NUCLEOTIDE SEQUENCE [LARGE SCALE GENOMIC DNA]</scope>
    <source>
        <strain evidence="2 3">RI</strain>
    </source>
</reference>
<dbReference type="OrthoDB" id="365936at2759"/>
<evidence type="ECO:0008006" key="4">
    <source>
        <dbReference type="Google" id="ProtNLM"/>
    </source>
</evidence>
<feature type="transmembrane region" description="Helical" evidence="1">
    <location>
        <begin position="61"/>
        <end position="80"/>
    </location>
</feature>
<evidence type="ECO:0000256" key="1">
    <source>
        <dbReference type="SAM" id="Phobius"/>
    </source>
</evidence>
<keyword evidence="1" id="KW-0472">Membrane</keyword>
<feature type="transmembrane region" description="Helical" evidence="1">
    <location>
        <begin position="145"/>
        <end position="173"/>
    </location>
</feature>
<keyword evidence="1" id="KW-0812">Transmembrane</keyword>
<keyword evidence="3" id="KW-1185">Reference proteome</keyword>
<dbReference type="AlphaFoldDB" id="A0A0K3AST6"/>
<keyword evidence="1" id="KW-1133">Transmembrane helix</keyword>
<evidence type="ECO:0000313" key="2">
    <source>
        <dbReference type="EMBL" id="CTQ40611.1"/>
    </source>
</evidence>
<dbReference type="RefSeq" id="XP_012648622.1">
    <property type="nucleotide sequence ID" value="XM_012793168.1"/>
</dbReference>
<feature type="transmembrane region" description="Helical" evidence="1">
    <location>
        <begin position="28"/>
        <end position="49"/>
    </location>
</feature>
<organism evidence="2 3">
    <name type="scientific">Babesia microti (strain RI)</name>
    <dbReference type="NCBI Taxonomy" id="1133968"/>
    <lineage>
        <taxon>Eukaryota</taxon>
        <taxon>Sar</taxon>
        <taxon>Alveolata</taxon>
        <taxon>Apicomplexa</taxon>
        <taxon>Aconoidasida</taxon>
        <taxon>Piroplasmida</taxon>
        <taxon>Babesiidae</taxon>
        <taxon>Babesia</taxon>
    </lineage>
</organism>
<proteinExistence type="predicted"/>
<protein>
    <recommendedName>
        <fullName evidence="4">MARVEL domain-containing protein</fullName>
    </recommendedName>
</protein>
<dbReference type="VEuPathDB" id="PiroplasmaDB:BMR1_03g00055"/>
<sequence>MLKPWLKKPIGGGPAPLLHNPVKRLFRILLYLHMSLLSLSAFTAGFPFVHDLRCSALTTSLINASISAVMSTIMTLYYGLVGNRHWGTEAEWGITVVVTASLSLIDLAASVWGIYVLCISSVRIYQAYVEPENYKVEPECFYVKAAIFYASSFAVILLHVIVSMVCLVVALILSRRATRCLQEIRSLV</sequence>
<dbReference type="EMBL" id="LN871598">
    <property type="protein sequence ID" value="CTQ40611.1"/>
    <property type="molecule type" value="Genomic_DNA"/>
</dbReference>
<dbReference type="Proteomes" id="UP000002899">
    <property type="component" value="Chromosome III"/>
</dbReference>
<dbReference type="GeneID" id="24424646"/>
<evidence type="ECO:0000313" key="3">
    <source>
        <dbReference type="Proteomes" id="UP000002899"/>
    </source>
</evidence>
<accession>A0A0K3AST6</accession>
<dbReference type="OMA" id="REWGTEN"/>
<reference evidence="2 3" key="1">
    <citation type="journal article" date="2012" name="Nucleic Acids Res.">
        <title>Sequencing of the smallest Apicomplexan genome from the human pathogen Babesia microti.</title>
        <authorList>
            <person name="Cornillot E."/>
            <person name="Hadj-Kaddour K."/>
            <person name="Dassouli A."/>
            <person name="Noel B."/>
            <person name="Ranwez V."/>
            <person name="Vacherie B."/>
            <person name="Augagneur Y."/>
            <person name="Bres V."/>
            <person name="Duclos A."/>
            <person name="Randazzo S."/>
            <person name="Carcy B."/>
            <person name="Debierre-Grockiego F."/>
            <person name="Delbecq S."/>
            <person name="Moubri-Menage K."/>
            <person name="Shams-Eldin H."/>
            <person name="Usmani-Brown S."/>
            <person name="Bringaud F."/>
            <person name="Wincker P."/>
            <person name="Vivares C.P."/>
            <person name="Schwarz R.T."/>
            <person name="Schetters T.P."/>
            <person name="Krause P.J."/>
            <person name="Gorenflot A."/>
            <person name="Berry V."/>
            <person name="Barbe V."/>
            <person name="Ben Mamoun C."/>
        </authorList>
    </citation>
    <scope>NUCLEOTIDE SEQUENCE [LARGE SCALE GENOMIC DNA]</scope>
    <source>
        <strain evidence="2 3">RI</strain>
    </source>
</reference>
<feature type="transmembrane region" description="Helical" evidence="1">
    <location>
        <begin position="92"/>
        <end position="125"/>
    </location>
</feature>
<dbReference type="KEGG" id="bmic:BMR1_03g00055"/>
<reference evidence="2 3" key="2">
    <citation type="journal article" date="2013" name="PLoS ONE">
        <title>Whole genome mapping and re-organization of the nuclear and mitochondrial genomes of Babesia microti isolates.</title>
        <authorList>
            <person name="Cornillot E."/>
            <person name="Dassouli A."/>
            <person name="Garg A."/>
            <person name="Pachikara N."/>
            <person name="Randazzo S."/>
            <person name="Depoix D."/>
            <person name="Carcy B."/>
            <person name="Delbecq S."/>
            <person name="Frutos R."/>
            <person name="Silva J.C."/>
            <person name="Sutton R."/>
            <person name="Krause P.J."/>
            <person name="Mamoun C.B."/>
        </authorList>
    </citation>
    <scope>NUCLEOTIDE SEQUENCE [LARGE SCALE GENOMIC DNA]</scope>
    <source>
        <strain evidence="2 3">RI</strain>
    </source>
</reference>
<name>A0A0K3AST6_BABMR</name>